<geneLocation type="plasmid" evidence="2">
    <name>pZZM401</name>
</geneLocation>
<keyword evidence="2" id="KW-0614">Plasmid</keyword>
<dbReference type="AlphaFoldDB" id="A0A806D8Q1"/>
<name>A0A806D8Q1_ZYMMO</name>
<protein>
    <submittedName>
        <fullName evidence="2">Phage major capsid protein, P2 family</fullName>
    </submittedName>
</protein>
<evidence type="ECO:0000256" key="1">
    <source>
        <dbReference type="SAM" id="MobiDB-lite"/>
    </source>
</evidence>
<feature type="region of interest" description="Disordered" evidence="1">
    <location>
        <begin position="78"/>
        <end position="101"/>
    </location>
</feature>
<accession>A0A806D8Q1</accession>
<reference evidence="2" key="1">
    <citation type="submission" date="2010-01" db="EMBL/GenBank/DDBJ databases">
        <title>Complete sequence of plasmid1 of Zymomonas mobilis subsp. mobilis ZM4.</title>
        <authorList>
            <consortium name="US DOE Joint Genome Institute"/>
            <person name="Lucas S."/>
            <person name="Copeland A."/>
            <person name="Lapidus A."/>
            <person name="Glavina del Rio T."/>
            <person name="Tice H."/>
            <person name="Bruce D."/>
            <person name="Goodwin L."/>
            <person name="Pitluck S."/>
            <person name="Balakireva M."/>
            <person name="Brettin T."/>
            <person name="Detter J.C."/>
            <person name="Han C."/>
            <person name="Larimer F."/>
            <person name="Land M."/>
            <person name="Hauser L."/>
            <person name="Kyrpides N."/>
            <person name="Mikhailova N."/>
            <person name="Pappas K."/>
        </authorList>
    </citation>
    <scope>NUCLEOTIDE SEQUENCE [LARGE SCALE GENOMIC DNA]</scope>
    <source>
        <strain evidence="2">ZM4</strain>
        <plasmid evidence="2">pZZM401</plasmid>
    </source>
</reference>
<dbReference type="InterPro" id="IPR006441">
    <property type="entry name" value="Phage_P2_GpN"/>
</dbReference>
<dbReference type="RefSeq" id="WP_012954700.1">
    <property type="nucleotide sequence ID" value="NC_013784.1"/>
</dbReference>
<sequence length="375" mass="41340">MQPHTRKLFNDLKNTTARINGLSGGALAAAEQFTVAPNAAQKLEQTIQESSEFLSRINSNVPVNQQVGQTIGIGTISSLASRTDTRNGERNPANPTDSSEKYRYECVQTNYDSALPYPLLDAWAHRPEFRIIVNTAIAEQQGRDRIMIGFNGIQAAIQTDRSKNPLLQDVNIGWLEKIRQNAEKQHLRKGAGVKIRADGSGDYVNLDALVFDAKTLLQPWYRNRTDLVVLIGDGLIHDKYLRLISTAGDDTQKQVARDILLSNVSLGGLPTYRVPHFPENALLITTFKNLSIYVQNNSRRRQIVDAPRRNQIEDYESVNEAFVVEDYGLCSFVEHIDIGDAVSTINDSSSNTSAPTTPPTDNSNAAGTETSKAGG</sequence>
<dbReference type="Pfam" id="PF05125">
    <property type="entry name" value="Phage_cap_P2"/>
    <property type="match status" value="1"/>
</dbReference>
<dbReference type="EMBL" id="CP001881">
    <property type="protein sequence ID" value="ADC33810.1"/>
    <property type="molecule type" value="Genomic_DNA"/>
</dbReference>
<evidence type="ECO:0000313" key="2">
    <source>
        <dbReference type="EMBL" id="ADC33810.1"/>
    </source>
</evidence>
<dbReference type="NCBIfam" id="TIGR01551">
    <property type="entry name" value="major_capsid_P2"/>
    <property type="match status" value="1"/>
</dbReference>
<feature type="compositionally biased region" description="Low complexity" evidence="1">
    <location>
        <begin position="347"/>
        <end position="366"/>
    </location>
</feature>
<feature type="region of interest" description="Disordered" evidence="1">
    <location>
        <begin position="347"/>
        <end position="375"/>
    </location>
</feature>
<organism evidence="2">
    <name type="scientific">Zymomonas mobilis subsp. mobilis (strain ATCC 31821 / ZM4 / CP4)</name>
    <dbReference type="NCBI Taxonomy" id="264203"/>
    <lineage>
        <taxon>Bacteria</taxon>
        <taxon>Pseudomonadati</taxon>
        <taxon>Pseudomonadota</taxon>
        <taxon>Alphaproteobacteria</taxon>
        <taxon>Sphingomonadales</taxon>
        <taxon>Zymomonadaceae</taxon>
        <taxon>Zymomonas</taxon>
    </lineage>
</organism>
<gene>
    <name evidence="2" type="ORF">ZZM4_0034</name>
</gene>
<proteinExistence type="predicted"/>
<dbReference type="GeneID" id="79905308"/>